<keyword evidence="1" id="KW-0560">Oxidoreductase</keyword>
<evidence type="ECO:0000313" key="3">
    <source>
        <dbReference type="EMBL" id="KAK1756955.1"/>
    </source>
</evidence>
<evidence type="ECO:0000259" key="2">
    <source>
        <dbReference type="Pfam" id="PF02668"/>
    </source>
</evidence>
<dbReference type="InterPro" id="IPR003819">
    <property type="entry name" value="TauD/TfdA-like"/>
</dbReference>
<dbReference type="Gene3D" id="3.60.130.10">
    <property type="entry name" value="Clavaminate synthase-like"/>
    <property type="match status" value="1"/>
</dbReference>
<dbReference type="EMBL" id="MU839831">
    <property type="protein sequence ID" value="KAK1756955.1"/>
    <property type="molecule type" value="Genomic_DNA"/>
</dbReference>
<organism evidence="3 4">
    <name type="scientific">Echria macrotheca</name>
    <dbReference type="NCBI Taxonomy" id="438768"/>
    <lineage>
        <taxon>Eukaryota</taxon>
        <taxon>Fungi</taxon>
        <taxon>Dikarya</taxon>
        <taxon>Ascomycota</taxon>
        <taxon>Pezizomycotina</taxon>
        <taxon>Sordariomycetes</taxon>
        <taxon>Sordariomycetidae</taxon>
        <taxon>Sordariales</taxon>
        <taxon>Schizotheciaceae</taxon>
        <taxon>Echria</taxon>
    </lineage>
</organism>
<dbReference type="PANTHER" id="PTHR10696">
    <property type="entry name" value="GAMMA-BUTYROBETAINE HYDROXYLASE-RELATED"/>
    <property type="match status" value="1"/>
</dbReference>
<evidence type="ECO:0000313" key="4">
    <source>
        <dbReference type="Proteomes" id="UP001239445"/>
    </source>
</evidence>
<dbReference type="InterPro" id="IPR042098">
    <property type="entry name" value="TauD-like_sf"/>
</dbReference>
<dbReference type="Pfam" id="PF02668">
    <property type="entry name" value="TauD"/>
    <property type="match status" value="1"/>
</dbReference>
<feature type="domain" description="TauD/TfdA-like" evidence="2">
    <location>
        <begin position="76"/>
        <end position="340"/>
    </location>
</feature>
<dbReference type="Proteomes" id="UP001239445">
    <property type="component" value="Unassembled WGS sequence"/>
</dbReference>
<evidence type="ECO:0000256" key="1">
    <source>
        <dbReference type="ARBA" id="ARBA00023002"/>
    </source>
</evidence>
<dbReference type="PANTHER" id="PTHR10696:SF54">
    <property type="entry name" value="FAMILY OXIDOREDUCTASE, PUTATIVE (AFU_ORTHOLOGUE AFUA_4G13850)-RELATED"/>
    <property type="match status" value="1"/>
</dbReference>
<sequence>MRENGNDIQPKEDPWDFLASKLRNHPMAWEPRDFDTSLDSTASAASYVIDLDDRGVVEVEQALSFFKGCGLYGDEVSRESFPLPTLEAKLDAACRDIHDGRGFVVLRGLDPQRYSKEDNINIYLGVAAYIGDIRGIQNKKGDMLGKFFIRFIPSPVPGHLDLLEHITDSPDWSSVKPEMRIGIHTNQSLAWHTDTSTDILALYVLGVGTAGGDTLIASSWTICRELATFSPEVLEVLMSDCWRVQLSKTSNKHVLGPILQAHNGKIFLNIDVDLIGDALEPLQRQALDTVFALASKHSLRLSKKPGDMIFINNHSLLHARDKYIDPDVVQGHRRHLVRMWLRNSRLGWDIPASIRPHWENVFGPRGDGYPTFILDRTRRSRACGLIERQCSVTPARHYLAPLYATPSSSAAFMDYCGEAKETQHDPEDR</sequence>
<name>A0AAJ0BFI8_9PEZI</name>
<protein>
    <recommendedName>
        <fullName evidence="2">TauD/TfdA-like domain-containing protein</fullName>
    </recommendedName>
</protein>
<proteinExistence type="predicted"/>
<comment type="caution">
    <text evidence="3">The sequence shown here is derived from an EMBL/GenBank/DDBJ whole genome shotgun (WGS) entry which is preliminary data.</text>
</comment>
<gene>
    <name evidence="3" type="ORF">QBC47DRAFT_443599</name>
</gene>
<dbReference type="GO" id="GO:0016491">
    <property type="term" value="F:oxidoreductase activity"/>
    <property type="evidence" value="ECO:0007669"/>
    <property type="project" value="UniProtKB-KW"/>
</dbReference>
<dbReference type="AlphaFoldDB" id="A0AAJ0BFI8"/>
<dbReference type="SUPFAM" id="SSF51197">
    <property type="entry name" value="Clavaminate synthase-like"/>
    <property type="match status" value="1"/>
</dbReference>
<keyword evidence="4" id="KW-1185">Reference proteome</keyword>
<reference evidence="3" key="1">
    <citation type="submission" date="2023-06" db="EMBL/GenBank/DDBJ databases">
        <title>Genome-scale phylogeny and comparative genomics of the fungal order Sordariales.</title>
        <authorList>
            <consortium name="Lawrence Berkeley National Laboratory"/>
            <person name="Hensen N."/>
            <person name="Bonometti L."/>
            <person name="Westerberg I."/>
            <person name="Brannstrom I.O."/>
            <person name="Guillou S."/>
            <person name="Cros-Aarteil S."/>
            <person name="Calhoun S."/>
            <person name="Haridas S."/>
            <person name="Kuo A."/>
            <person name="Mondo S."/>
            <person name="Pangilinan J."/>
            <person name="Riley R."/>
            <person name="Labutti K."/>
            <person name="Andreopoulos B."/>
            <person name="Lipzen A."/>
            <person name="Chen C."/>
            <person name="Yanf M."/>
            <person name="Daum C."/>
            <person name="Ng V."/>
            <person name="Clum A."/>
            <person name="Steindorff A."/>
            <person name="Ohm R."/>
            <person name="Martin F."/>
            <person name="Silar P."/>
            <person name="Natvig D."/>
            <person name="Lalanne C."/>
            <person name="Gautier V."/>
            <person name="Ament-Velasquez S.L."/>
            <person name="Kruys A."/>
            <person name="Hutchinson M.I."/>
            <person name="Powell A.J."/>
            <person name="Barry K."/>
            <person name="Miller A.N."/>
            <person name="Grigoriev I.V."/>
            <person name="Debuchy R."/>
            <person name="Gladieux P."/>
            <person name="Thoren M.H."/>
            <person name="Johannesson H."/>
        </authorList>
    </citation>
    <scope>NUCLEOTIDE SEQUENCE</scope>
    <source>
        <strain evidence="3">PSN4</strain>
    </source>
</reference>
<dbReference type="InterPro" id="IPR050411">
    <property type="entry name" value="AlphaKG_dependent_hydroxylases"/>
</dbReference>
<accession>A0AAJ0BFI8</accession>